<gene>
    <name evidence="2" type="ORF">LX69_01800</name>
</gene>
<accession>A0A2W7N9M7</accession>
<proteinExistence type="predicted"/>
<evidence type="ECO:0000259" key="1">
    <source>
        <dbReference type="PROSITE" id="PS50801"/>
    </source>
</evidence>
<name>A0A2W7N9M7_9BACT</name>
<dbReference type="EMBL" id="QKZK01000012">
    <property type="protein sequence ID" value="PZX16730.1"/>
    <property type="molecule type" value="Genomic_DNA"/>
</dbReference>
<dbReference type="Proteomes" id="UP000249239">
    <property type="component" value="Unassembled WGS sequence"/>
</dbReference>
<keyword evidence="3" id="KW-1185">Reference proteome</keyword>
<dbReference type="SUPFAM" id="SSF52091">
    <property type="entry name" value="SpoIIaa-like"/>
    <property type="match status" value="1"/>
</dbReference>
<feature type="domain" description="STAS" evidence="1">
    <location>
        <begin position="19"/>
        <end position="104"/>
    </location>
</feature>
<dbReference type="RefSeq" id="WP_111445588.1">
    <property type="nucleotide sequence ID" value="NZ_QKZK01000012.1"/>
</dbReference>
<dbReference type="InterPro" id="IPR002645">
    <property type="entry name" value="STAS_dom"/>
</dbReference>
<organism evidence="2 3">
    <name type="scientific">Breznakibacter xylanolyticus</name>
    <dbReference type="NCBI Taxonomy" id="990"/>
    <lineage>
        <taxon>Bacteria</taxon>
        <taxon>Pseudomonadati</taxon>
        <taxon>Bacteroidota</taxon>
        <taxon>Bacteroidia</taxon>
        <taxon>Marinilabiliales</taxon>
        <taxon>Marinilabiliaceae</taxon>
        <taxon>Breznakibacter</taxon>
    </lineage>
</organism>
<dbReference type="PROSITE" id="PS50801">
    <property type="entry name" value="STAS"/>
    <property type="match status" value="1"/>
</dbReference>
<protein>
    <submittedName>
        <fullName evidence="2">STAS domain-containing protein</fullName>
    </submittedName>
</protein>
<dbReference type="Gene3D" id="3.30.750.24">
    <property type="entry name" value="STAS domain"/>
    <property type="match status" value="1"/>
</dbReference>
<comment type="caution">
    <text evidence="2">The sequence shown here is derived from an EMBL/GenBank/DDBJ whole genome shotgun (WGS) entry which is preliminary data.</text>
</comment>
<dbReference type="InterPro" id="IPR036513">
    <property type="entry name" value="STAS_dom_sf"/>
</dbReference>
<reference evidence="2 3" key="1">
    <citation type="submission" date="2018-06" db="EMBL/GenBank/DDBJ databases">
        <title>Genomic Encyclopedia of Archaeal and Bacterial Type Strains, Phase II (KMG-II): from individual species to whole genera.</title>
        <authorList>
            <person name="Goeker M."/>
        </authorList>
    </citation>
    <scope>NUCLEOTIDE SEQUENCE [LARGE SCALE GENOMIC DNA]</scope>
    <source>
        <strain evidence="2 3">DSM 6779</strain>
    </source>
</reference>
<dbReference type="AlphaFoldDB" id="A0A2W7N9M7"/>
<sequence length="104" mass="11885">MSQSPYSIQFLKGSSHNTLEISGNLVINHIEAIYKDLKNSMDFSKKLILHATQIKGIDLTCIQVFLAIKQEFESRSIPVEIKIDLSEEQQHLLDNAGFRSNYFI</sequence>
<dbReference type="Pfam" id="PF01740">
    <property type="entry name" value="STAS"/>
    <property type="match status" value="1"/>
</dbReference>
<evidence type="ECO:0000313" key="2">
    <source>
        <dbReference type="EMBL" id="PZX16730.1"/>
    </source>
</evidence>
<evidence type="ECO:0000313" key="3">
    <source>
        <dbReference type="Proteomes" id="UP000249239"/>
    </source>
</evidence>